<dbReference type="EMBL" id="JAWZYT010000665">
    <property type="protein sequence ID" value="KAK4320481.1"/>
    <property type="molecule type" value="Genomic_DNA"/>
</dbReference>
<name>A0AAE1UHJ6_9EUCA</name>
<comment type="caution">
    <text evidence="2">The sequence shown here is derived from an EMBL/GenBank/DDBJ whole genome shotgun (WGS) entry which is preliminary data.</text>
</comment>
<dbReference type="Proteomes" id="UP001292094">
    <property type="component" value="Unassembled WGS sequence"/>
</dbReference>
<organism evidence="2 3">
    <name type="scientific">Petrolisthes manimaculis</name>
    <dbReference type="NCBI Taxonomy" id="1843537"/>
    <lineage>
        <taxon>Eukaryota</taxon>
        <taxon>Metazoa</taxon>
        <taxon>Ecdysozoa</taxon>
        <taxon>Arthropoda</taxon>
        <taxon>Crustacea</taxon>
        <taxon>Multicrustacea</taxon>
        <taxon>Malacostraca</taxon>
        <taxon>Eumalacostraca</taxon>
        <taxon>Eucarida</taxon>
        <taxon>Decapoda</taxon>
        <taxon>Pleocyemata</taxon>
        <taxon>Anomura</taxon>
        <taxon>Galatheoidea</taxon>
        <taxon>Porcellanidae</taxon>
        <taxon>Petrolisthes</taxon>
    </lineage>
</organism>
<protein>
    <submittedName>
        <fullName evidence="2">Uncharacterized protein</fullName>
    </submittedName>
</protein>
<evidence type="ECO:0000313" key="3">
    <source>
        <dbReference type="Proteomes" id="UP001292094"/>
    </source>
</evidence>
<accession>A0AAE1UHJ6</accession>
<feature type="region of interest" description="Disordered" evidence="1">
    <location>
        <begin position="38"/>
        <end position="116"/>
    </location>
</feature>
<reference evidence="2" key="1">
    <citation type="submission" date="2023-11" db="EMBL/GenBank/DDBJ databases">
        <title>Genome assemblies of two species of porcelain crab, Petrolisthes cinctipes and Petrolisthes manimaculis (Anomura: Porcellanidae).</title>
        <authorList>
            <person name="Angst P."/>
        </authorList>
    </citation>
    <scope>NUCLEOTIDE SEQUENCE</scope>
    <source>
        <strain evidence="2">PB745_02</strain>
        <tissue evidence="2">Gill</tissue>
    </source>
</reference>
<sequence>MCLCKTNRRYTCKKCCVHKYDWGEDEWIKEAQAALSKQSLSIKPTSRTTPPPHENTSIREEQQDEQVQVQTTTPLIEIEDDPEIECEPECDEDKQNLTPSTSKWEPQILTNKQQTPASQQVSLDTLTRAMEAQARLLTTWMTGQQQTTIQASNNTMGKYRKAH</sequence>
<proteinExistence type="predicted"/>
<evidence type="ECO:0000313" key="2">
    <source>
        <dbReference type="EMBL" id="KAK4320481.1"/>
    </source>
</evidence>
<evidence type="ECO:0000256" key="1">
    <source>
        <dbReference type="SAM" id="MobiDB-lite"/>
    </source>
</evidence>
<dbReference type="AlphaFoldDB" id="A0AAE1UHJ6"/>
<feature type="compositionally biased region" description="Polar residues" evidence="1">
    <location>
        <begin position="38"/>
        <end position="48"/>
    </location>
</feature>
<gene>
    <name evidence="2" type="ORF">Pmani_008647</name>
</gene>
<feature type="compositionally biased region" description="Acidic residues" evidence="1">
    <location>
        <begin position="77"/>
        <end position="92"/>
    </location>
</feature>
<feature type="compositionally biased region" description="Polar residues" evidence="1">
    <location>
        <begin position="96"/>
        <end position="116"/>
    </location>
</feature>
<keyword evidence="3" id="KW-1185">Reference proteome</keyword>